<keyword evidence="5" id="KW-1185">Reference proteome</keyword>
<feature type="region of interest" description="Disordered" evidence="1">
    <location>
        <begin position="244"/>
        <end position="280"/>
    </location>
</feature>
<dbReference type="OrthoDB" id="343801at2"/>
<evidence type="ECO:0000256" key="1">
    <source>
        <dbReference type="SAM" id="MobiDB-lite"/>
    </source>
</evidence>
<dbReference type="PANTHER" id="PTHR35807">
    <property type="entry name" value="TRANSCRIPTIONAL REGULATOR REDD-RELATED"/>
    <property type="match status" value="1"/>
</dbReference>
<feature type="transmembrane region" description="Helical" evidence="2">
    <location>
        <begin position="34"/>
        <end position="53"/>
    </location>
</feature>
<dbReference type="InterPro" id="IPR016032">
    <property type="entry name" value="Sig_transdc_resp-reg_C-effctor"/>
</dbReference>
<dbReference type="EMBL" id="RQET01000001">
    <property type="protein sequence ID" value="TGK13992.1"/>
    <property type="molecule type" value="Genomic_DNA"/>
</dbReference>
<gene>
    <name evidence="4" type="ORF">EHO60_01210</name>
</gene>
<protein>
    <submittedName>
        <fullName evidence="4">Transcriptional regulator</fullName>
    </submittedName>
</protein>
<reference evidence="4" key="1">
    <citation type="journal article" date="2019" name="PLoS Negl. Trop. Dis.">
        <title>Revisiting the worldwide diversity of Leptospira species in the environment.</title>
        <authorList>
            <person name="Vincent A.T."/>
            <person name="Schiettekatte O."/>
            <person name="Bourhy P."/>
            <person name="Veyrier F.J."/>
            <person name="Picardeau M."/>
        </authorList>
    </citation>
    <scope>NUCLEOTIDE SEQUENCE [LARGE SCALE GENOMIC DNA]</scope>
    <source>
        <strain evidence="4">SSW15</strain>
    </source>
</reference>
<dbReference type="CDD" id="cd15831">
    <property type="entry name" value="BTAD"/>
    <property type="match status" value="1"/>
</dbReference>
<dbReference type="GO" id="GO:0006355">
    <property type="term" value="P:regulation of DNA-templated transcription"/>
    <property type="evidence" value="ECO:0007669"/>
    <property type="project" value="InterPro"/>
</dbReference>
<name>A0A4R9GJT1_9LEPT</name>
<dbReference type="InterPro" id="IPR005158">
    <property type="entry name" value="BTAD"/>
</dbReference>
<keyword evidence="2" id="KW-0812">Transmembrane</keyword>
<dbReference type="Gene3D" id="1.25.40.10">
    <property type="entry name" value="Tetratricopeptide repeat domain"/>
    <property type="match status" value="1"/>
</dbReference>
<keyword evidence="2" id="KW-1133">Transmembrane helix</keyword>
<dbReference type="SUPFAM" id="SSF48452">
    <property type="entry name" value="TPR-like"/>
    <property type="match status" value="1"/>
</dbReference>
<feature type="transmembrane region" description="Helical" evidence="2">
    <location>
        <begin position="176"/>
        <end position="195"/>
    </location>
</feature>
<dbReference type="SMART" id="SM01043">
    <property type="entry name" value="BTAD"/>
    <property type="match status" value="1"/>
</dbReference>
<feature type="compositionally biased region" description="Polar residues" evidence="1">
    <location>
        <begin position="245"/>
        <end position="254"/>
    </location>
</feature>
<dbReference type="PANTHER" id="PTHR35807:SF2">
    <property type="entry name" value="TRANSCRIPTIONAL ACTIVATOR DOMAIN"/>
    <property type="match status" value="1"/>
</dbReference>
<keyword evidence="2" id="KW-0472">Membrane</keyword>
<evidence type="ECO:0000256" key="2">
    <source>
        <dbReference type="SAM" id="Phobius"/>
    </source>
</evidence>
<dbReference type="InterPro" id="IPR011990">
    <property type="entry name" value="TPR-like_helical_dom_sf"/>
</dbReference>
<dbReference type="Pfam" id="PF07695">
    <property type="entry name" value="7TMR-DISM_7TM"/>
    <property type="match status" value="1"/>
</dbReference>
<sequence>MTYYQLSCYLVVTVLVYRTFHHLVLFLRNRKQVYLLHFAFLQISYGAYLFFFIQTINAESAQKALVWERLENTAVPFFGTALVLFVNSYRRIFSRDFTYLYIFLNLLLSGILVTDPNAYTMELSHPRSFPSLGIVIYETKQPILVQYLYLSGMLMIFWTLFKVMNQFRKNHFKNPFLLFGLFLFCSSVIMDILVSTDVLPLPYTSHFSFLILMFSVDSFLTVNKSEREVRLEFKESISRWLKYPSTESPTSGPKSPQDRSGEVARSDFPADKVPTRKKESNSQILKIKAMGPLELELDGKKIPPSEYSSKKKLLKLIKLLVVRYGKGIHKEELLENLWPGMSEKNALNSLHALLFRLRKILGNPEALVFAEDRLYFHPDLVIVDFSEFERELEQANRLLRNKKEGEALVGFRNAQEHYRGDFFEFDLYFPESDVKRDYLRKSLIETYRILCESSQKSGNAEELFLDSESWIRLDDLDERAWRFHFEALQLLDRKNEALRKFEDLKKILKKELGVEPEQDTVALVEKIRTANSVA</sequence>
<dbReference type="Proteomes" id="UP000298458">
    <property type="component" value="Unassembled WGS sequence"/>
</dbReference>
<dbReference type="SUPFAM" id="SSF46894">
    <property type="entry name" value="C-terminal effector domain of the bipartite response regulators"/>
    <property type="match status" value="1"/>
</dbReference>
<proteinExistence type="predicted"/>
<dbReference type="Gene3D" id="1.10.10.10">
    <property type="entry name" value="Winged helix-like DNA-binding domain superfamily/Winged helix DNA-binding domain"/>
    <property type="match status" value="1"/>
</dbReference>
<dbReference type="InterPro" id="IPR036388">
    <property type="entry name" value="WH-like_DNA-bd_sf"/>
</dbReference>
<dbReference type="RefSeq" id="WP_135766333.1">
    <property type="nucleotide sequence ID" value="NZ_RQET01000001.1"/>
</dbReference>
<accession>A0A4R9GJT1</accession>
<evidence type="ECO:0000313" key="5">
    <source>
        <dbReference type="Proteomes" id="UP000298458"/>
    </source>
</evidence>
<dbReference type="AlphaFoldDB" id="A0A4R9GJT1"/>
<organism evidence="4 5">
    <name type="scientific">Leptospira fletcheri</name>
    <dbReference type="NCBI Taxonomy" id="2484981"/>
    <lineage>
        <taxon>Bacteria</taxon>
        <taxon>Pseudomonadati</taxon>
        <taxon>Spirochaetota</taxon>
        <taxon>Spirochaetia</taxon>
        <taxon>Leptospirales</taxon>
        <taxon>Leptospiraceae</taxon>
        <taxon>Leptospira</taxon>
    </lineage>
</organism>
<evidence type="ECO:0000313" key="4">
    <source>
        <dbReference type="EMBL" id="TGK13992.1"/>
    </source>
</evidence>
<dbReference type="InterPro" id="IPR011623">
    <property type="entry name" value="7TMR_DISM_rcpt_extracell_dom1"/>
</dbReference>
<dbReference type="InterPro" id="IPR051677">
    <property type="entry name" value="AfsR-DnrI-RedD_regulator"/>
</dbReference>
<comment type="caution">
    <text evidence="4">The sequence shown here is derived from an EMBL/GenBank/DDBJ whole genome shotgun (WGS) entry which is preliminary data.</text>
</comment>
<feature type="compositionally biased region" description="Basic and acidic residues" evidence="1">
    <location>
        <begin position="256"/>
        <end position="280"/>
    </location>
</feature>
<feature type="transmembrane region" description="Helical" evidence="2">
    <location>
        <begin position="97"/>
        <end position="114"/>
    </location>
</feature>
<feature type="transmembrane region" description="Helical" evidence="2">
    <location>
        <begin position="73"/>
        <end position="90"/>
    </location>
</feature>
<feature type="transmembrane region" description="Helical" evidence="2">
    <location>
        <begin position="147"/>
        <end position="164"/>
    </location>
</feature>
<dbReference type="GO" id="GO:0003677">
    <property type="term" value="F:DNA binding"/>
    <property type="evidence" value="ECO:0007669"/>
    <property type="project" value="InterPro"/>
</dbReference>
<feature type="transmembrane region" description="Helical" evidence="2">
    <location>
        <begin position="6"/>
        <end position="27"/>
    </location>
</feature>
<dbReference type="Pfam" id="PF03704">
    <property type="entry name" value="BTAD"/>
    <property type="match status" value="1"/>
</dbReference>
<feature type="domain" description="Bacterial transcriptional activator" evidence="3">
    <location>
        <begin position="383"/>
        <end position="528"/>
    </location>
</feature>
<evidence type="ECO:0000259" key="3">
    <source>
        <dbReference type="SMART" id="SM01043"/>
    </source>
</evidence>